<proteinExistence type="predicted"/>
<comment type="caution">
    <text evidence="2">The sequence shown here is derived from an EMBL/GenBank/DDBJ whole genome shotgun (WGS) entry which is preliminary data.</text>
</comment>
<evidence type="ECO:0000256" key="1">
    <source>
        <dbReference type="SAM" id="MobiDB-lite"/>
    </source>
</evidence>
<dbReference type="AlphaFoldDB" id="A0A7Y9Z829"/>
<keyword evidence="3" id="KW-1185">Reference proteome</keyword>
<protein>
    <submittedName>
        <fullName evidence="2">Uncharacterized protein</fullName>
    </submittedName>
</protein>
<reference evidence="2 3" key="1">
    <citation type="submission" date="2020-07" db="EMBL/GenBank/DDBJ databases">
        <title>Sequencing the genomes of 1000 actinobacteria strains.</title>
        <authorList>
            <person name="Klenk H.-P."/>
        </authorList>
    </citation>
    <scope>NUCLEOTIDE SEQUENCE [LARGE SCALE GENOMIC DNA]</scope>
    <source>
        <strain evidence="2 3">DSM 19970</strain>
    </source>
</reference>
<evidence type="ECO:0000313" key="3">
    <source>
        <dbReference type="Proteomes" id="UP000547973"/>
    </source>
</evidence>
<dbReference type="EMBL" id="JACBZO010000001">
    <property type="protein sequence ID" value="NYI40341.1"/>
    <property type="molecule type" value="Genomic_DNA"/>
</dbReference>
<name>A0A7Y9Z829_9MICO</name>
<gene>
    <name evidence="2" type="ORF">BKA03_000460</name>
</gene>
<feature type="region of interest" description="Disordered" evidence="1">
    <location>
        <begin position="38"/>
        <end position="65"/>
    </location>
</feature>
<evidence type="ECO:0000313" key="2">
    <source>
        <dbReference type="EMBL" id="NYI40341.1"/>
    </source>
</evidence>
<organism evidence="2 3">
    <name type="scientific">Demequina lutea</name>
    <dbReference type="NCBI Taxonomy" id="431489"/>
    <lineage>
        <taxon>Bacteria</taxon>
        <taxon>Bacillati</taxon>
        <taxon>Actinomycetota</taxon>
        <taxon>Actinomycetes</taxon>
        <taxon>Micrococcales</taxon>
        <taxon>Demequinaceae</taxon>
        <taxon>Demequina</taxon>
    </lineage>
</organism>
<dbReference type="Proteomes" id="UP000547973">
    <property type="component" value="Unassembled WGS sequence"/>
</dbReference>
<sequence>MPVAEECDPDGSGVPECRTGLAGRAQFVVSELRDLWRELHEHREPQSGHATAPLADPASGEQSSV</sequence>
<accession>A0A7Y9Z829</accession>